<sequence>MEEDIGKKGWRRGWTPLRKKEATPAASAMWKSLCKAFSWKRLKIRLSFFRLDNLLFKAASVVEAVVLVSALCFFYLFCGCKF</sequence>
<keyword evidence="2" id="KW-1185">Reference proteome</keyword>
<accession>A0ACB9P3V3</accession>
<evidence type="ECO:0000313" key="2">
    <source>
        <dbReference type="Proteomes" id="UP001057402"/>
    </source>
</evidence>
<organism evidence="1 2">
    <name type="scientific">Melastoma candidum</name>
    <dbReference type="NCBI Taxonomy" id="119954"/>
    <lineage>
        <taxon>Eukaryota</taxon>
        <taxon>Viridiplantae</taxon>
        <taxon>Streptophyta</taxon>
        <taxon>Embryophyta</taxon>
        <taxon>Tracheophyta</taxon>
        <taxon>Spermatophyta</taxon>
        <taxon>Magnoliopsida</taxon>
        <taxon>eudicotyledons</taxon>
        <taxon>Gunneridae</taxon>
        <taxon>Pentapetalae</taxon>
        <taxon>rosids</taxon>
        <taxon>malvids</taxon>
        <taxon>Myrtales</taxon>
        <taxon>Melastomataceae</taxon>
        <taxon>Melastomatoideae</taxon>
        <taxon>Melastomateae</taxon>
        <taxon>Melastoma</taxon>
    </lineage>
</organism>
<name>A0ACB9P3V3_9MYRT</name>
<dbReference type="Proteomes" id="UP001057402">
    <property type="component" value="Chromosome 7"/>
</dbReference>
<reference evidence="2" key="1">
    <citation type="journal article" date="2023" name="Front. Plant Sci.">
        <title>Chromosomal-level genome assembly of Melastoma candidum provides insights into trichome evolution.</title>
        <authorList>
            <person name="Zhong Y."/>
            <person name="Wu W."/>
            <person name="Sun C."/>
            <person name="Zou P."/>
            <person name="Liu Y."/>
            <person name="Dai S."/>
            <person name="Zhou R."/>
        </authorList>
    </citation>
    <scope>NUCLEOTIDE SEQUENCE [LARGE SCALE GENOMIC DNA]</scope>
</reference>
<protein>
    <submittedName>
        <fullName evidence="1">Uncharacterized protein</fullName>
    </submittedName>
</protein>
<dbReference type="EMBL" id="CM042886">
    <property type="protein sequence ID" value="KAI4343071.1"/>
    <property type="molecule type" value="Genomic_DNA"/>
</dbReference>
<proteinExistence type="predicted"/>
<evidence type="ECO:0000313" key="1">
    <source>
        <dbReference type="EMBL" id="KAI4343071.1"/>
    </source>
</evidence>
<comment type="caution">
    <text evidence="1">The sequence shown here is derived from an EMBL/GenBank/DDBJ whole genome shotgun (WGS) entry which is preliminary data.</text>
</comment>
<gene>
    <name evidence="1" type="ORF">MLD38_027616</name>
</gene>